<dbReference type="AlphaFoldDB" id="A0A0D9YWM1"/>
<dbReference type="HOGENOM" id="CLU_202106_0_0_1"/>
<dbReference type="Proteomes" id="UP000026961">
    <property type="component" value="Chromosome 2"/>
</dbReference>
<dbReference type="EnsemblPlants" id="OGLUM02G28940.1">
    <property type="protein sequence ID" value="OGLUM02G28940.1"/>
    <property type="gene ID" value="OGLUM02G28940"/>
</dbReference>
<dbReference type="Gramene" id="OGLUM02G28940.1">
    <property type="protein sequence ID" value="OGLUM02G28940.1"/>
    <property type="gene ID" value="OGLUM02G28940"/>
</dbReference>
<reference evidence="2" key="2">
    <citation type="submission" date="2018-05" db="EMBL/GenBank/DDBJ databases">
        <title>OgluRS3 (Oryza glumaepatula Reference Sequence Version 3).</title>
        <authorList>
            <person name="Zhang J."/>
            <person name="Kudrna D."/>
            <person name="Lee S."/>
            <person name="Talag J."/>
            <person name="Welchert J."/>
            <person name="Wing R.A."/>
        </authorList>
    </citation>
    <scope>NUCLEOTIDE SEQUENCE [LARGE SCALE GENOMIC DNA]</scope>
</reference>
<keyword evidence="3" id="KW-1185">Reference proteome</keyword>
<feature type="region of interest" description="Disordered" evidence="1">
    <location>
        <begin position="1"/>
        <end position="27"/>
    </location>
</feature>
<name>A0A0D9YWM1_9ORYZ</name>
<sequence length="85" mass="9273">MQERRDVDGGAVLPDLDGGAVLPDPGVTVSGRRVRLASPRRRDQHPSEYATVVVLSTSKRWGVMVWELPLPLHCVVETNLGSELA</sequence>
<proteinExistence type="predicted"/>
<organism evidence="2">
    <name type="scientific">Oryza glumipatula</name>
    <dbReference type="NCBI Taxonomy" id="40148"/>
    <lineage>
        <taxon>Eukaryota</taxon>
        <taxon>Viridiplantae</taxon>
        <taxon>Streptophyta</taxon>
        <taxon>Embryophyta</taxon>
        <taxon>Tracheophyta</taxon>
        <taxon>Spermatophyta</taxon>
        <taxon>Magnoliopsida</taxon>
        <taxon>Liliopsida</taxon>
        <taxon>Poales</taxon>
        <taxon>Poaceae</taxon>
        <taxon>BOP clade</taxon>
        <taxon>Oryzoideae</taxon>
        <taxon>Oryzeae</taxon>
        <taxon>Oryzinae</taxon>
        <taxon>Oryza</taxon>
    </lineage>
</organism>
<protein>
    <submittedName>
        <fullName evidence="2">Uncharacterized protein</fullName>
    </submittedName>
</protein>
<evidence type="ECO:0000313" key="2">
    <source>
        <dbReference type="EnsemblPlants" id="OGLUM02G28940.1"/>
    </source>
</evidence>
<accession>A0A0D9YWM1</accession>
<evidence type="ECO:0000313" key="3">
    <source>
        <dbReference type="Proteomes" id="UP000026961"/>
    </source>
</evidence>
<evidence type="ECO:0000256" key="1">
    <source>
        <dbReference type="SAM" id="MobiDB-lite"/>
    </source>
</evidence>
<reference evidence="2" key="1">
    <citation type="submission" date="2015-04" db="UniProtKB">
        <authorList>
            <consortium name="EnsemblPlants"/>
        </authorList>
    </citation>
    <scope>IDENTIFICATION</scope>
</reference>